<name>A0A7T0G2Z1_9BACT</name>
<evidence type="ECO:0000313" key="2">
    <source>
        <dbReference type="Proteomes" id="UP000594464"/>
    </source>
</evidence>
<protein>
    <submittedName>
        <fullName evidence="1">Uncharacterized protein</fullName>
    </submittedName>
</protein>
<dbReference type="KEGG" id="nva:G3M78_04965"/>
<reference evidence="2" key="1">
    <citation type="submission" date="2020-02" db="EMBL/GenBank/DDBJ databases">
        <title>Genomic and physiological characterization of two novel Nitrospinaceae genera.</title>
        <authorList>
            <person name="Mueller A.J."/>
            <person name="Jung M.-Y."/>
            <person name="Strachan C.R."/>
            <person name="Herbold C.W."/>
            <person name="Kirkegaard R.H."/>
            <person name="Daims H."/>
        </authorList>
    </citation>
    <scope>NUCLEOTIDE SEQUENCE [LARGE SCALE GENOMIC DNA]</scope>
</reference>
<gene>
    <name evidence="1" type="ORF">G3M78_04965</name>
</gene>
<dbReference type="AlphaFoldDB" id="A0A7T0G2Z1"/>
<sequence>MKDQLNLCVEKLKNVQTIEPKDNSPEEERARLINVIQKQIPKLPLALNEVYEKISKQETDPKIKIRSLQNIGELFKKMKQEIARISEDQYEAKLEIYRQEIFKSIDIVLDPIDFLVPNVRHEIAHLERFYSQASNADNPILPELLDLIEKAEGRDITLSQFLNGYEEKGARVRGYSEIRVLNRQFSPFQFYENSPDAYWPVNSSYNQMCKTIEPLLQERKAEPELGKFLYRVKNKELSVVKMNDIFKVNKFLSELVKKTGKKYSYRKEVKKIKSMLQDFVALQKSLIVYNDDELEKKEKIILYRLSTEAEKSRLNIILDEAKKYIEAKELSFARLDMIFSKLFNKDFNIVVQEKSAEDITISITPHHENKYGRDILERINIIVQEIDYWYPDETKQLLFQNLSQITKKIQADEPIDKKEFLSLMKKYDQEIETNIRNTYPDKIRELNTVFLAFQKMFGGKMERERLEKRLEDKSLWAFITPMVKSISRNLSVLASGNASLKKNVNKFTFLQPASEELNQLIYDLAMQMFVLFDGVEGRSVTNMTNILSTFNDCHDISALWASFVYYSKKTAMPNLAVNERVVIQMSQNPRCKTLLAEMFPES</sequence>
<evidence type="ECO:0000313" key="1">
    <source>
        <dbReference type="EMBL" id="QPJ64773.1"/>
    </source>
</evidence>
<dbReference type="Proteomes" id="UP000594464">
    <property type="component" value="Chromosome"/>
</dbReference>
<dbReference type="EMBL" id="CP048620">
    <property type="protein sequence ID" value="QPJ64773.1"/>
    <property type="molecule type" value="Genomic_DNA"/>
</dbReference>
<proteinExistence type="predicted"/>
<accession>A0A7T0G2Z1</accession>
<organism evidence="1 2">
    <name type="scientific">Candidatus Nitrohelix vancouverensis</name>
    <dbReference type="NCBI Taxonomy" id="2705534"/>
    <lineage>
        <taxon>Bacteria</taxon>
        <taxon>Pseudomonadati</taxon>
        <taxon>Nitrospinota/Tectimicrobiota group</taxon>
        <taxon>Nitrospinota</taxon>
        <taxon>Nitrospinia</taxon>
        <taxon>Nitrospinales</taxon>
        <taxon>Nitrospinaceae</taxon>
        <taxon>Candidatus Nitrohelix</taxon>
    </lineage>
</organism>